<dbReference type="AlphaFoldDB" id="A0A016TWC1"/>
<accession>A0A016TWC1</accession>
<sequence>MTLNVRGTQKLFFPMVAHSIADLCIKMITFVWDVVLHGQRASNHLCIVAAPIRVPTRNLAIAQIFQSRMVS</sequence>
<protein>
    <submittedName>
        <fullName evidence="1">Uncharacterized protein</fullName>
    </submittedName>
</protein>
<dbReference type="Proteomes" id="UP000024635">
    <property type="component" value="Unassembled WGS sequence"/>
</dbReference>
<reference evidence="2" key="1">
    <citation type="journal article" date="2015" name="Nat. Genet.">
        <title>The genome and transcriptome of the zoonotic hookworm Ancylostoma ceylanicum identify infection-specific gene families.</title>
        <authorList>
            <person name="Schwarz E.M."/>
            <person name="Hu Y."/>
            <person name="Antoshechkin I."/>
            <person name="Miller M.M."/>
            <person name="Sternberg P.W."/>
            <person name="Aroian R.V."/>
        </authorList>
    </citation>
    <scope>NUCLEOTIDE SEQUENCE</scope>
    <source>
        <strain evidence="2">HY135</strain>
    </source>
</reference>
<evidence type="ECO:0000313" key="1">
    <source>
        <dbReference type="EMBL" id="EYC07354.1"/>
    </source>
</evidence>
<proteinExistence type="predicted"/>
<name>A0A016TWC1_9BILA</name>
<keyword evidence="2" id="KW-1185">Reference proteome</keyword>
<dbReference type="OrthoDB" id="5835107at2759"/>
<organism evidence="1 2">
    <name type="scientific">Ancylostoma ceylanicum</name>
    <dbReference type="NCBI Taxonomy" id="53326"/>
    <lineage>
        <taxon>Eukaryota</taxon>
        <taxon>Metazoa</taxon>
        <taxon>Ecdysozoa</taxon>
        <taxon>Nematoda</taxon>
        <taxon>Chromadorea</taxon>
        <taxon>Rhabditida</taxon>
        <taxon>Rhabditina</taxon>
        <taxon>Rhabditomorpha</taxon>
        <taxon>Strongyloidea</taxon>
        <taxon>Ancylostomatidae</taxon>
        <taxon>Ancylostomatinae</taxon>
        <taxon>Ancylostoma</taxon>
    </lineage>
</organism>
<comment type="caution">
    <text evidence="1">The sequence shown here is derived from an EMBL/GenBank/DDBJ whole genome shotgun (WGS) entry which is preliminary data.</text>
</comment>
<gene>
    <name evidence="1" type="primary">Acey_s0071.g613</name>
    <name evidence="1" type="ORF">Y032_0071g613</name>
</gene>
<dbReference type="EMBL" id="JARK01001407">
    <property type="protein sequence ID" value="EYC07354.1"/>
    <property type="molecule type" value="Genomic_DNA"/>
</dbReference>
<evidence type="ECO:0000313" key="2">
    <source>
        <dbReference type="Proteomes" id="UP000024635"/>
    </source>
</evidence>